<dbReference type="KEGG" id="bcg:BCG9842_B4971"/>
<evidence type="ECO:0000313" key="1">
    <source>
        <dbReference type="EMBL" id="ACK97148.1"/>
    </source>
</evidence>
<dbReference type="EMBL" id="CP001186">
    <property type="protein sequence ID" value="ACK97148.1"/>
    <property type="molecule type" value="Genomic_DNA"/>
</dbReference>
<protein>
    <submittedName>
        <fullName evidence="1">Uncharacterized protein</fullName>
    </submittedName>
</protein>
<proteinExistence type="predicted"/>
<name>B7IUW2_BACC2</name>
<accession>B7IUW2</accession>
<sequence length="41" mass="4760">MGICNPTFDVEKDVGMGVCVSSFFCYNERMHKKKMKLNHSF</sequence>
<evidence type="ECO:0000313" key="2">
    <source>
        <dbReference type="Proteomes" id="UP000006744"/>
    </source>
</evidence>
<gene>
    <name evidence="1" type="ordered locus">BCG9842_B4971</name>
</gene>
<reference evidence="1 2" key="1">
    <citation type="submission" date="2008-10" db="EMBL/GenBank/DDBJ databases">
        <title>Genome sequence of Bacillus cereus G9842.</title>
        <authorList>
            <person name="Dodson R.J."/>
            <person name="Durkin A.S."/>
            <person name="Rosovitz M.J."/>
            <person name="Rasko D.A."/>
            <person name="Hoffmaster A."/>
            <person name="Ravel J."/>
            <person name="Sutton G."/>
        </authorList>
    </citation>
    <scope>NUCLEOTIDE SEQUENCE [LARGE SCALE GENOMIC DNA]</scope>
    <source>
        <strain evidence="1 2">G9842</strain>
    </source>
</reference>
<dbReference type="AlphaFoldDB" id="B7IUW2"/>
<organism evidence="1 2">
    <name type="scientific">Bacillus cereus (strain G9842)</name>
    <dbReference type="NCBI Taxonomy" id="405531"/>
    <lineage>
        <taxon>Bacteria</taxon>
        <taxon>Bacillati</taxon>
        <taxon>Bacillota</taxon>
        <taxon>Bacilli</taxon>
        <taxon>Bacillales</taxon>
        <taxon>Bacillaceae</taxon>
        <taxon>Bacillus</taxon>
        <taxon>Bacillus cereus group</taxon>
    </lineage>
</organism>
<dbReference type="HOGENOM" id="CLU_3265179_0_0_9"/>
<dbReference type="Proteomes" id="UP000006744">
    <property type="component" value="Chromosome"/>
</dbReference>